<dbReference type="SMART" id="SM00869">
    <property type="entry name" value="Autotransporter"/>
    <property type="match status" value="1"/>
</dbReference>
<dbReference type="EMBL" id="JBHSGA010000003">
    <property type="protein sequence ID" value="MFC4525098.1"/>
    <property type="molecule type" value="Genomic_DNA"/>
</dbReference>
<dbReference type="InterPro" id="IPR011050">
    <property type="entry name" value="Pectin_lyase_fold/virulence"/>
</dbReference>
<sequence>MNRTYRLVWNKSLRRVQVASEHAKASHGAVATGAMGTATPALASRAPLALAVALLLGASFAPSARAQSFPVAAGGVGGQGATAGALVGGAGGTGADNYQTEATSGTSGSTGAAGGAAGSDGNFSGHYDGFDGGAAATVSADGVAGGGGGGGGTGMSYGSIGSGGFYTLAGQQAGNGGNGGAGAMVAAGYMSVAGGGGGGGAGGYADDIEGFDAINLTGFSYGGRGGNGGNGGNGSAGTGAQGGQGGQGGFGVMTTVALNTILNGAGISGGNGGNGGNGGDSLVQGADGAAGADGGIGLIAVGATSAGHIPTLSVSNAGVVTGGAGGNGGAGGAFTPNPTTGNGGSGGVGGQGAAGATLSYAGLNNTNTVTGGNGGNGGAAAAGGNGGAGGQAGNGLEMGLGTTLSNSGWINGGTGGVGGNAVVDLSSPWLGGNGGQGGVGILASGGGAITNLGQIRGGDGGIGGMNATRGLATGDQGGAAIVAMGGEQIYNAGWIQGGTNQDGQASHAAAVMFHNGGNTLQLWNGSTVIGNVVSDGAGDTLSLGIGLNAQGQSSGNGVFDASKIGTQYTGFSAYNLQGAVTWTLTGTTTVVTPWTVTTGVLSIADNGSLGDDAGTLTLDGGTLQTTANVTMGRNVQITANGGNVDTENNSALAINGDVSGGMLVKNGNGVLTLGGANTFQGLVITAGSVSAATAAALGDDTYTLEIDGGTLTTTGNMLLHRDILLGATGGTINNDAFGLTLAGHISGGALIKTGGAMLALTGNNSQSSTSVNGGTLAVSSDSALGASGGTLGIDGGVFEFDAGFDIARPVVLGSGGATVTTAGQNASISGAISGTGSFFKTGMGTLSLSGANTFAGATTVDMGTLALLTPTSLASSSGVTVNRATLDVSNTGGNVILQSLGGSGSVVLGANSLTLINAHDTFSGNISGAGGLTLNGGTEILTGQNTYTGATVVNAGELVVTSSATLASNAIQNNGTVNFNQTDTITHDTAIVGSGGIHQTGAGTTILNGQNTATGLAKVSNGTVEIGDENHADATWAGDAQVDGSGVLRGHGTILGGLINDSIVRPGGSIGVLTVNGDYTQTANGTLAIDVTPSAASELVVNGNASLAGNLSLIYAPGTYTATTFKVLEAHNVTGTFGATSSSGSVPTDLTPTVSYSATDVSVSLATAQAPTNPTNPGNPTTPTAPTQPTAPVIVAPQGGALFANAQRLAVRDGQGDMSDVLNASGRGGHGVWAVVTGGNTSLPGANRMDSTGFGINAGFDVAAGDVASVGVEGGVQRTNATDAMGGKARVDGLHAGVYGFANVGPVVLSGLADAWNGHYDFTRQTGVGGAVARPDGQAYNAALQAAWPIHAGGAQITPKVGVMYQNQRMDGFSETVVSSSQLASAYGVSSADSRENQLNAFAGLSFVRAFKAGGIDYVPSIDVGYQYAMRSTASSITVATGDGTVFPLAANELGRGLTTVGASITAKEGATWDVSLGYQGAFASGMHDNAFSVGFTKHF</sequence>
<dbReference type="RefSeq" id="WP_266149994.1">
    <property type="nucleotide sequence ID" value="NZ_CP064028.1"/>
</dbReference>
<dbReference type="Pfam" id="PF13018">
    <property type="entry name" value="ESPR"/>
    <property type="match status" value="1"/>
</dbReference>
<dbReference type="InterPro" id="IPR024973">
    <property type="entry name" value="ESPR"/>
</dbReference>
<dbReference type="SUPFAM" id="SSF103515">
    <property type="entry name" value="Autotransporter"/>
    <property type="match status" value="1"/>
</dbReference>
<dbReference type="Pfam" id="PF12951">
    <property type="entry name" value="PATR"/>
    <property type="match status" value="5"/>
</dbReference>
<evidence type="ECO:0000313" key="5">
    <source>
        <dbReference type="Proteomes" id="UP001595961"/>
    </source>
</evidence>
<keyword evidence="1" id="KW-0732">Signal</keyword>
<accession>A0ABV9BWR9</accession>
<evidence type="ECO:0000313" key="4">
    <source>
        <dbReference type="EMBL" id="MFC4525098.1"/>
    </source>
</evidence>
<dbReference type="InterPro" id="IPR036709">
    <property type="entry name" value="Autotransporte_beta_dom_sf"/>
</dbReference>
<reference evidence="5" key="1">
    <citation type="journal article" date="2019" name="Int. J. Syst. Evol. Microbiol.">
        <title>The Global Catalogue of Microorganisms (GCM) 10K type strain sequencing project: providing services to taxonomists for standard genome sequencing and annotation.</title>
        <authorList>
            <consortium name="The Broad Institute Genomics Platform"/>
            <consortium name="The Broad Institute Genome Sequencing Center for Infectious Disease"/>
            <person name="Wu L."/>
            <person name="Ma J."/>
        </authorList>
    </citation>
    <scope>NUCLEOTIDE SEQUENCE [LARGE SCALE GENOMIC DNA]</scope>
    <source>
        <strain evidence="5">CCM 4481</strain>
    </source>
</reference>
<proteinExistence type="predicted"/>
<dbReference type="InterPro" id="IPR005546">
    <property type="entry name" value="Autotransporte_beta"/>
</dbReference>
<organism evidence="4 5">
    <name type="scientific">Dyella halodurans</name>
    <dbReference type="NCBI Taxonomy" id="1920171"/>
    <lineage>
        <taxon>Bacteria</taxon>
        <taxon>Pseudomonadati</taxon>
        <taxon>Pseudomonadota</taxon>
        <taxon>Gammaproteobacteria</taxon>
        <taxon>Lysobacterales</taxon>
        <taxon>Rhodanobacteraceae</taxon>
        <taxon>Dyella</taxon>
    </lineage>
</organism>
<dbReference type="PROSITE" id="PS51208">
    <property type="entry name" value="AUTOTRANSPORTER"/>
    <property type="match status" value="1"/>
</dbReference>
<dbReference type="SUPFAM" id="SSF51126">
    <property type="entry name" value="Pectin lyase-like"/>
    <property type="match status" value="1"/>
</dbReference>
<comment type="caution">
    <text evidence="4">The sequence shown here is derived from an EMBL/GenBank/DDBJ whole genome shotgun (WGS) entry which is preliminary data.</text>
</comment>
<dbReference type="InterPro" id="IPR013425">
    <property type="entry name" value="Autotrns_rpt"/>
</dbReference>
<evidence type="ECO:0000256" key="1">
    <source>
        <dbReference type="ARBA" id="ARBA00022729"/>
    </source>
</evidence>
<evidence type="ECO:0000259" key="3">
    <source>
        <dbReference type="PROSITE" id="PS51208"/>
    </source>
</evidence>
<evidence type="ECO:0000256" key="2">
    <source>
        <dbReference type="SAM" id="MobiDB-lite"/>
    </source>
</evidence>
<dbReference type="Proteomes" id="UP001595961">
    <property type="component" value="Unassembled WGS sequence"/>
</dbReference>
<keyword evidence="5" id="KW-1185">Reference proteome</keyword>
<protein>
    <submittedName>
        <fullName evidence="4">Autotransporter-associated beta strand repeat-containing protein</fullName>
    </submittedName>
</protein>
<dbReference type="NCBIfam" id="TIGR02601">
    <property type="entry name" value="autotrns_rpt"/>
    <property type="match status" value="3"/>
</dbReference>
<gene>
    <name evidence="4" type="ORF">ACFO5W_00495</name>
</gene>
<dbReference type="Gene3D" id="2.40.128.130">
    <property type="entry name" value="Autotransporter beta-domain"/>
    <property type="match status" value="1"/>
</dbReference>
<feature type="domain" description="Autotransporter" evidence="3">
    <location>
        <begin position="1225"/>
        <end position="1500"/>
    </location>
</feature>
<name>A0ABV9BWR9_9GAMM</name>
<feature type="region of interest" description="Disordered" evidence="2">
    <location>
        <begin position="1168"/>
        <end position="1188"/>
    </location>
</feature>